<evidence type="ECO:0000256" key="5">
    <source>
        <dbReference type="SAM" id="MobiDB-lite"/>
    </source>
</evidence>
<dbReference type="InterPro" id="IPR011251">
    <property type="entry name" value="Luciferase-like_dom"/>
</dbReference>
<protein>
    <submittedName>
        <fullName evidence="7">LLM class flavin-dependent oxidoreductase</fullName>
    </submittedName>
</protein>
<evidence type="ECO:0000256" key="1">
    <source>
        <dbReference type="ARBA" id="ARBA00022630"/>
    </source>
</evidence>
<feature type="region of interest" description="Disordered" evidence="5">
    <location>
        <begin position="14"/>
        <end position="46"/>
    </location>
</feature>
<keyword evidence="4" id="KW-0503">Monooxygenase</keyword>
<evidence type="ECO:0000256" key="2">
    <source>
        <dbReference type="ARBA" id="ARBA00022643"/>
    </source>
</evidence>
<organism evidence="7 8">
    <name type="scientific">Mumia zhuanghuii</name>
    <dbReference type="NCBI Taxonomy" id="2585211"/>
    <lineage>
        <taxon>Bacteria</taxon>
        <taxon>Bacillati</taxon>
        <taxon>Actinomycetota</taxon>
        <taxon>Actinomycetes</taxon>
        <taxon>Propionibacteriales</taxon>
        <taxon>Nocardioidaceae</taxon>
        <taxon>Mumia</taxon>
    </lineage>
</organism>
<dbReference type="PANTHER" id="PTHR42847">
    <property type="entry name" value="ALKANESULFONATE MONOOXYGENASE"/>
    <property type="match status" value="1"/>
</dbReference>
<dbReference type="EMBL" id="VDFQ02000005">
    <property type="protein sequence ID" value="KAA1420715.1"/>
    <property type="molecule type" value="Genomic_DNA"/>
</dbReference>
<dbReference type="Proteomes" id="UP000307768">
    <property type="component" value="Unassembled WGS sequence"/>
</dbReference>
<dbReference type="AlphaFoldDB" id="A0A5Q6RRT1"/>
<evidence type="ECO:0000256" key="4">
    <source>
        <dbReference type="ARBA" id="ARBA00023033"/>
    </source>
</evidence>
<keyword evidence="2" id="KW-0288">FMN</keyword>
<dbReference type="PANTHER" id="PTHR42847:SF4">
    <property type="entry name" value="ALKANESULFONATE MONOOXYGENASE-RELATED"/>
    <property type="match status" value="1"/>
</dbReference>
<keyword evidence="1" id="KW-0285">Flavoprotein</keyword>
<evidence type="ECO:0000313" key="7">
    <source>
        <dbReference type="EMBL" id="KAA1420715.1"/>
    </source>
</evidence>
<dbReference type="OrthoDB" id="9814695at2"/>
<dbReference type="GO" id="GO:0008726">
    <property type="term" value="F:alkanesulfonate monooxygenase activity"/>
    <property type="evidence" value="ECO:0007669"/>
    <property type="project" value="TreeGrafter"/>
</dbReference>
<evidence type="ECO:0000259" key="6">
    <source>
        <dbReference type="Pfam" id="PF00296"/>
    </source>
</evidence>
<dbReference type="InterPro" id="IPR036661">
    <property type="entry name" value="Luciferase-like_sf"/>
</dbReference>
<evidence type="ECO:0000256" key="3">
    <source>
        <dbReference type="ARBA" id="ARBA00023002"/>
    </source>
</evidence>
<comment type="caution">
    <text evidence="7">The sequence shown here is derived from an EMBL/GenBank/DDBJ whole genome shotgun (WGS) entry which is preliminary data.</text>
</comment>
<proteinExistence type="predicted"/>
<keyword evidence="3" id="KW-0560">Oxidoreductase</keyword>
<sequence>MMVDVYWRIGTHGDQPSVRRPHAQTRGDWAPHEPGSITPGRRGGRDDGYTYVDHMADVAKAAESAGFVGGLLPSFPFTDDPFTTAALLARETRTFRFMVAYQPGFLDPVHAARLSASLQRATGGRLTYNVITGGGGPQQTWWGDTVAHDDRYARTAEFLDALKGAWGTEPYDLDGRFFDVRGAHLPSELAAQPVPEVYFSGSSPAAIETAGKHADYYLSWLEPFSALPDKFRQVREESAAYGRTPRFALRVEILARPTEEEAWAEIERAWPAIDTSKLSFDATGDSVGAARARGFIKQPVTGPRDLEVEPNVWAGFHLLRGGPVFGLVGSYDQVAQRLDELVALGTDAFILAAVPHLEEAYRIGSEVLPRVTFDRTNSLTSTLRSAS</sequence>
<dbReference type="GO" id="GO:0046306">
    <property type="term" value="P:alkanesulfonate catabolic process"/>
    <property type="evidence" value="ECO:0007669"/>
    <property type="project" value="TreeGrafter"/>
</dbReference>
<dbReference type="SUPFAM" id="SSF51679">
    <property type="entry name" value="Bacterial luciferase-like"/>
    <property type="match status" value="1"/>
</dbReference>
<feature type="domain" description="Luciferase-like" evidence="6">
    <location>
        <begin position="35"/>
        <end position="347"/>
    </location>
</feature>
<name>A0A5Q6RRT1_9ACTN</name>
<accession>A0A5Q6RRT1</accession>
<dbReference type="CDD" id="cd01094">
    <property type="entry name" value="Alkanesulfonate_monoxygenase"/>
    <property type="match status" value="1"/>
</dbReference>
<dbReference type="Pfam" id="PF00296">
    <property type="entry name" value="Bac_luciferase"/>
    <property type="match status" value="1"/>
</dbReference>
<dbReference type="Gene3D" id="3.20.20.30">
    <property type="entry name" value="Luciferase-like domain"/>
    <property type="match status" value="1"/>
</dbReference>
<reference evidence="7 8" key="1">
    <citation type="submission" date="2019-09" db="EMBL/GenBank/DDBJ databases">
        <title>Mumia zhuanghuii sp. nov. isolated from the intestinal contents of plateau pika (Ochotona curzoniae) in the Qinghai-Tibet plateau of China.</title>
        <authorList>
            <person name="Tian Z."/>
        </authorList>
    </citation>
    <scope>NUCLEOTIDE SEQUENCE [LARGE SCALE GENOMIC DNA]</scope>
    <source>
        <strain evidence="8">350</strain>
    </source>
</reference>
<dbReference type="InterPro" id="IPR050172">
    <property type="entry name" value="SsuD_RutA_monooxygenase"/>
</dbReference>
<gene>
    <name evidence="7" type="ORF">FE697_017410</name>
</gene>
<evidence type="ECO:0000313" key="8">
    <source>
        <dbReference type="Proteomes" id="UP000307768"/>
    </source>
</evidence>